<dbReference type="AlphaFoldDB" id="A0A7N2LBZ9"/>
<dbReference type="Proteomes" id="UP000594261">
    <property type="component" value="Chromosome 3"/>
</dbReference>
<organism evidence="2 3">
    <name type="scientific">Quercus lobata</name>
    <name type="common">Valley oak</name>
    <dbReference type="NCBI Taxonomy" id="97700"/>
    <lineage>
        <taxon>Eukaryota</taxon>
        <taxon>Viridiplantae</taxon>
        <taxon>Streptophyta</taxon>
        <taxon>Embryophyta</taxon>
        <taxon>Tracheophyta</taxon>
        <taxon>Spermatophyta</taxon>
        <taxon>Magnoliopsida</taxon>
        <taxon>eudicotyledons</taxon>
        <taxon>Gunneridae</taxon>
        <taxon>Pentapetalae</taxon>
        <taxon>rosids</taxon>
        <taxon>fabids</taxon>
        <taxon>Fagales</taxon>
        <taxon>Fagaceae</taxon>
        <taxon>Quercus</taxon>
    </lineage>
</organism>
<evidence type="ECO:0000256" key="1">
    <source>
        <dbReference type="SAM" id="MobiDB-lite"/>
    </source>
</evidence>
<dbReference type="EMBL" id="LRBV02000003">
    <property type="status" value="NOT_ANNOTATED_CDS"/>
    <property type="molecule type" value="Genomic_DNA"/>
</dbReference>
<feature type="compositionally biased region" description="Basic and acidic residues" evidence="1">
    <location>
        <begin position="34"/>
        <end position="51"/>
    </location>
</feature>
<evidence type="ECO:0000313" key="2">
    <source>
        <dbReference type="EnsemblPlants" id="QL03p073382:mrna:CDS:1"/>
    </source>
</evidence>
<dbReference type="InParanoid" id="A0A7N2LBZ9"/>
<protein>
    <submittedName>
        <fullName evidence="2">Uncharacterized protein</fullName>
    </submittedName>
</protein>
<sequence>MSVGINGVETKRVKFLLPNSALEEEVVGDEEYEDAKATWDDDEVKDPRGLEQGEQYPPLDIVEPHEKRIAGEHRIVSFKNNWAFDDGEQRDWIKEIQDKINYLRMKEIDVDEVFSMLMKIMKKIKLGVVLIDT</sequence>
<dbReference type="Gramene" id="QL03p073382:mrna">
    <property type="protein sequence ID" value="QL03p073382:mrna:CDS:1"/>
    <property type="gene ID" value="QL03p073382"/>
</dbReference>
<reference evidence="2 3" key="1">
    <citation type="journal article" date="2016" name="G3 (Bethesda)">
        <title>First Draft Assembly and Annotation of the Genome of a California Endemic Oak Quercus lobata Nee (Fagaceae).</title>
        <authorList>
            <person name="Sork V.L."/>
            <person name="Fitz-Gibbon S.T."/>
            <person name="Puiu D."/>
            <person name="Crepeau M."/>
            <person name="Gugger P.F."/>
            <person name="Sherman R."/>
            <person name="Stevens K."/>
            <person name="Langley C.H."/>
            <person name="Pellegrini M."/>
            <person name="Salzberg S.L."/>
        </authorList>
    </citation>
    <scope>NUCLEOTIDE SEQUENCE [LARGE SCALE GENOMIC DNA]</scope>
    <source>
        <strain evidence="2 3">cv. SW786</strain>
    </source>
</reference>
<keyword evidence="3" id="KW-1185">Reference proteome</keyword>
<reference evidence="2" key="2">
    <citation type="submission" date="2021-01" db="UniProtKB">
        <authorList>
            <consortium name="EnsemblPlants"/>
        </authorList>
    </citation>
    <scope>IDENTIFICATION</scope>
</reference>
<proteinExistence type="predicted"/>
<dbReference type="EnsemblPlants" id="QL03p073382:mrna">
    <property type="protein sequence ID" value="QL03p073382:mrna:CDS:1"/>
    <property type="gene ID" value="QL03p073382"/>
</dbReference>
<feature type="region of interest" description="Disordered" evidence="1">
    <location>
        <begin position="32"/>
        <end position="56"/>
    </location>
</feature>
<evidence type="ECO:0000313" key="3">
    <source>
        <dbReference type="Proteomes" id="UP000594261"/>
    </source>
</evidence>
<name>A0A7N2LBZ9_QUELO</name>
<accession>A0A7N2LBZ9</accession>